<name>A0AAN7UE65_9MYCE</name>
<sequence>MFIDPLFFSCWRNVYIKSIIFYYLKTNKTSISNVMLEKYNYYQLNDVNLMVSNKKLLPLLVDKIKKRCELNFNFTKNEIPFQIIFQHLNSSDYREFYQSLFKNYSWYFLSSVDLIVDYAISCNNKIIIQVLLEKFSLKLENYNKLFIEAILIGSIEIADFLKNKYLINLSGEEFKKIWDLILGENIETFPKNEAYSTFNGIKHGNEMGSDKKNESIQYLVKELNAPIPPLVDSNSFKCFIDFSIKNRNLKFILSTCYSISYLKSSLESFKSISPSYTDSIKILSIQELDEIRDRLTLQELESNVQDIETNNQIISQLVGMASKYTNINFNVNMMFYYQHYYPNDLKQWCDVIYNVYNYNEVLISHGDYKNLVLNVNKLPIEPSVEGKSIYSMGIESFTLFRSCKKDLQDKCLTFIQDAINHQLDQSILPEMKHSICDVIKFFISFGNLQMIQQLLSQLDQNNIQVHHSNSMYSLISNTEMFDIIYQRFRDTYNLNEFLDNVNMFNKNEIKYLMLNHFKKNYTQDYYEQVANYSPIVSHLLNEFIFDNIDDFKGKIIESKIWLKRTEFINTFVPLKHFIKLIEIIPTEEIYNCLDSVEILKYIFDNRKQDVINGRFDIQENSSIFNLYASGMMEEIFENHLEKPINLQTPNLNRTFNLIIKSIDLKSMKFLIDYFNLSSNKNFILDFKGCLIAISNNNRLEVLSFLYNNYPTLLSQNNLQYLFEHCIQVSGSIEIIHYIIKKIRFKPNFEFSDKKNNNNIYNKTLIAKNYFLNLK</sequence>
<keyword evidence="2" id="KW-1185">Reference proteome</keyword>
<gene>
    <name evidence="1" type="ORF">RB653_006270</name>
</gene>
<accession>A0AAN7UE65</accession>
<dbReference type="PANTHER" id="PTHR31550">
    <property type="entry name" value="ANKYRIN REPEAT PROTEIN-RELATED-RELATED"/>
    <property type="match status" value="1"/>
</dbReference>
<comment type="caution">
    <text evidence="1">The sequence shown here is derived from an EMBL/GenBank/DDBJ whole genome shotgun (WGS) entry which is preliminary data.</text>
</comment>
<evidence type="ECO:0000313" key="2">
    <source>
        <dbReference type="Proteomes" id="UP001344447"/>
    </source>
</evidence>
<dbReference type="EMBL" id="JAVFKY010000001">
    <property type="protein sequence ID" value="KAK5584655.1"/>
    <property type="molecule type" value="Genomic_DNA"/>
</dbReference>
<dbReference type="Proteomes" id="UP001344447">
    <property type="component" value="Unassembled WGS sequence"/>
</dbReference>
<organism evidence="1 2">
    <name type="scientific">Dictyostelium firmibasis</name>
    <dbReference type="NCBI Taxonomy" id="79012"/>
    <lineage>
        <taxon>Eukaryota</taxon>
        <taxon>Amoebozoa</taxon>
        <taxon>Evosea</taxon>
        <taxon>Eumycetozoa</taxon>
        <taxon>Dictyostelia</taxon>
        <taxon>Dictyosteliales</taxon>
        <taxon>Dictyosteliaceae</taxon>
        <taxon>Dictyostelium</taxon>
    </lineage>
</organism>
<reference evidence="1 2" key="1">
    <citation type="submission" date="2023-11" db="EMBL/GenBank/DDBJ databases">
        <title>Dfirmibasis_genome.</title>
        <authorList>
            <person name="Edelbroek B."/>
            <person name="Kjellin J."/>
            <person name="Jerlstrom-Hultqvist J."/>
            <person name="Soderbom F."/>
        </authorList>
    </citation>
    <scope>NUCLEOTIDE SEQUENCE [LARGE SCALE GENOMIC DNA]</scope>
    <source>
        <strain evidence="1 2">TNS-C-14</strain>
    </source>
</reference>
<dbReference type="AlphaFoldDB" id="A0AAN7UE65"/>
<protein>
    <submittedName>
        <fullName evidence="1">Uncharacterized protein</fullName>
    </submittedName>
</protein>
<proteinExistence type="predicted"/>
<evidence type="ECO:0000313" key="1">
    <source>
        <dbReference type="EMBL" id="KAK5584655.1"/>
    </source>
</evidence>